<dbReference type="RefSeq" id="XP_005712151.1">
    <property type="nucleotide sequence ID" value="XM_005712094.1"/>
</dbReference>
<organism evidence="1 2">
    <name type="scientific">Chondrus crispus</name>
    <name type="common">Carrageen Irish moss</name>
    <name type="synonym">Polymorpha crispa</name>
    <dbReference type="NCBI Taxonomy" id="2769"/>
    <lineage>
        <taxon>Eukaryota</taxon>
        <taxon>Rhodophyta</taxon>
        <taxon>Florideophyceae</taxon>
        <taxon>Rhodymeniophycidae</taxon>
        <taxon>Gigartinales</taxon>
        <taxon>Gigartinaceae</taxon>
        <taxon>Chondrus</taxon>
    </lineage>
</organism>
<reference evidence="2" key="1">
    <citation type="journal article" date="2013" name="Proc. Natl. Acad. Sci. U.S.A.">
        <title>Genome structure and metabolic features in the red seaweed Chondrus crispus shed light on evolution of the Archaeplastida.</title>
        <authorList>
            <person name="Collen J."/>
            <person name="Porcel B."/>
            <person name="Carre W."/>
            <person name="Ball S.G."/>
            <person name="Chaparro C."/>
            <person name="Tonon T."/>
            <person name="Barbeyron T."/>
            <person name="Michel G."/>
            <person name="Noel B."/>
            <person name="Valentin K."/>
            <person name="Elias M."/>
            <person name="Artiguenave F."/>
            <person name="Arun A."/>
            <person name="Aury J.M."/>
            <person name="Barbosa-Neto J.F."/>
            <person name="Bothwell J.H."/>
            <person name="Bouget F.Y."/>
            <person name="Brillet L."/>
            <person name="Cabello-Hurtado F."/>
            <person name="Capella-Gutierrez S."/>
            <person name="Charrier B."/>
            <person name="Cladiere L."/>
            <person name="Cock J.M."/>
            <person name="Coelho S.M."/>
            <person name="Colleoni C."/>
            <person name="Czjzek M."/>
            <person name="Da Silva C."/>
            <person name="Delage L."/>
            <person name="Denoeud F."/>
            <person name="Deschamps P."/>
            <person name="Dittami S.M."/>
            <person name="Gabaldon T."/>
            <person name="Gachon C.M."/>
            <person name="Groisillier A."/>
            <person name="Herve C."/>
            <person name="Jabbari K."/>
            <person name="Katinka M."/>
            <person name="Kloareg B."/>
            <person name="Kowalczyk N."/>
            <person name="Labadie K."/>
            <person name="Leblanc C."/>
            <person name="Lopez P.J."/>
            <person name="McLachlan D.H."/>
            <person name="Meslet-Cladiere L."/>
            <person name="Moustafa A."/>
            <person name="Nehr Z."/>
            <person name="Nyvall Collen P."/>
            <person name="Panaud O."/>
            <person name="Partensky F."/>
            <person name="Poulain J."/>
            <person name="Rensing S.A."/>
            <person name="Rousvoal S."/>
            <person name="Samson G."/>
            <person name="Symeonidi A."/>
            <person name="Weissenbach J."/>
            <person name="Zambounis A."/>
            <person name="Wincker P."/>
            <person name="Boyen C."/>
        </authorList>
    </citation>
    <scope>NUCLEOTIDE SEQUENCE [LARGE SCALE GENOMIC DNA]</scope>
    <source>
        <strain evidence="2">cv. Stackhouse</strain>
    </source>
</reference>
<keyword evidence="2" id="KW-1185">Reference proteome</keyword>
<proteinExistence type="predicted"/>
<gene>
    <name evidence="1" type="ORF">CHC_T00008186001</name>
</gene>
<dbReference type="GeneID" id="17319882"/>
<protein>
    <submittedName>
        <fullName evidence="1">Uncharacterized protein</fullName>
    </submittedName>
</protein>
<accession>R7Q564</accession>
<evidence type="ECO:0000313" key="2">
    <source>
        <dbReference type="Proteomes" id="UP000012073"/>
    </source>
</evidence>
<dbReference type="Proteomes" id="UP000012073">
    <property type="component" value="Unassembled WGS sequence"/>
</dbReference>
<dbReference type="AlphaFoldDB" id="R7Q564"/>
<dbReference type="KEGG" id="ccp:CHC_T00008186001"/>
<dbReference type="Gramene" id="CDF32486">
    <property type="protein sequence ID" value="CDF32486"/>
    <property type="gene ID" value="CHC_T00008186001"/>
</dbReference>
<dbReference type="EMBL" id="HG001508">
    <property type="protein sequence ID" value="CDF32486.1"/>
    <property type="molecule type" value="Genomic_DNA"/>
</dbReference>
<name>R7Q564_CHOCR</name>
<sequence length="94" mass="10522">MPLERGCTKPGELVVVGKRRAITWLNSSNSDVSLLPVALGRHRDLVVSKQPKLWLSTLQRVPADGGGRHGTTSVLQSVELPYEHRVLRKILYPW</sequence>
<evidence type="ECO:0000313" key="1">
    <source>
        <dbReference type="EMBL" id="CDF32486.1"/>
    </source>
</evidence>